<keyword evidence="3" id="KW-1185">Reference proteome</keyword>
<feature type="signal peptide" evidence="1">
    <location>
        <begin position="1"/>
        <end position="22"/>
    </location>
</feature>
<gene>
    <name evidence="2 4 5" type="ORF">SRAE_2000046300</name>
</gene>
<dbReference type="EMBL" id="LN609529">
    <property type="protein sequence ID" value="CEF65787.2"/>
    <property type="molecule type" value="Genomic_DNA"/>
</dbReference>
<dbReference type="AlphaFoldDB" id="A0A090L7T2"/>
<evidence type="ECO:0000313" key="5">
    <source>
        <dbReference type="WormBase" id="SRAE_2000046300"/>
    </source>
</evidence>
<dbReference type="WBParaSite" id="SRAE_2000046300.1">
    <property type="protein sequence ID" value="SRAE_2000046300.1"/>
    <property type="gene ID" value="WBGene00260657"/>
</dbReference>
<dbReference type="GeneID" id="36378151"/>
<feature type="chain" id="PRO_5015030504" evidence="1">
    <location>
        <begin position="23"/>
        <end position="114"/>
    </location>
</feature>
<organism evidence="2">
    <name type="scientific">Strongyloides ratti</name>
    <name type="common">Parasitic roundworm</name>
    <dbReference type="NCBI Taxonomy" id="34506"/>
    <lineage>
        <taxon>Eukaryota</taxon>
        <taxon>Metazoa</taxon>
        <taxon>Ecdysozoa</taxon>
        <taxon>Nematoda</taxon>
        <taxon>Chromadorea</taxon>
        <taxon>Rhabditida</taxon>
        <taxon>Tylenchina</taxon>
        <taxon>Panagrolaimomorpha</taxon>
        <taxon>Strongyloidoidea</taxon>
        <taxon>Strongyloididae</taxon>
        <taxon>Strongyloides</taxon>
    </lineage>
</organism>
<dbReference type="WormBase" id="SRAE_2000046300">
    <property type="protein sequence ID" value="SRP08797"/>
    <property type="gene ID" value="WBGene00260657"/>
</dbReference>
<dbReference type="CTD" id="36378151"/>
<evidence type="ECO:0000313" key="3">
    <source>
        <dbReference type="Proteomes" id="UP000035682"/>
    </source>
</evidence>
<sequence length="114" mass="13519">MNLYQTFLFIIIFTLLITQTFNIPHTPLKRMIVNNLAEEAVKQYNKEYNDDVSFVYIMRSKYENFGIPHYILKIKAHLNHCKRRGNCWRLLDASIYGNPEGPKENLDIQVKILN</sequence>
<reference evidence="2 3" key="1">
    <citation type="submission" date="2014-09" db="EMBL/GenBank/DDBJ databases">
        <authorList>
            <person name="Martin A.A."/>
        </authorList>
    </citation>
    <scope>NUCLEOTIDE SEQUENCE</scope>
    <source>
        <strain evidence="3">ED321</strain>
        <strain evidence="2">ED321 Heterogonic</strain>
    </source>
</reference>
<accession>A0A090L7T2</accession>
<dbReference type="Proteomes" id="UP000035682">
    <property type="component" value="Unplaced"/>
</dbReference>
<evidence type="ECO:0000313" key="4">
    <source>
        <dbReference type="WBParaSite" id="SRAE_2000046300.1"/>
    </source>
</evidence>
<name>A0A090L7T2_STRRB</name>
<protein>
    <submittedName>
        <fullName evidence="4">Proteinase inhibitor I25, cystatin domain-containing protein</fullName>
    </submittedName>
</protein>
<dbReference type="RefSeq" id="XP_024504987.1">
    <property type="nucleotide sequence ID" value="XM_024651295.1"/>
</dbReference>
<proteinExistence type="predicted"/>
<reference evidence="4" key="2">
    <citation type="submission" date="2020-12" db="UniProtKB">
        <authorList>
            <consortium name="WormBaseParasite"/>
        </authorList>
    </citation>
    <scope>IDENTIFICATION</scope>
</reference>
<keyword evidence="1" id="KW-0732">Signal</keyword>
<evidence type="ECO:0000256" key="1">
    <source>
        <dbReference type="SAM" id="SignalP"/>
    </source>
</evidence>
<evidence type="ECO:0000313" key="2">
    <source>
        <dbReference type="EMBL" id="CEF65787.2"/>
    </source>
</evidence>